<dbReference type="InterPro" id="IPR030960">
    <property type="entry name" value="DHQS/DOIS_N"/>
</dbReference>
<gene>
    <name evidence="5" type="primary">aroB'</name>
    <name evidence="8" type="ORF">RJ53_01280</name>
</gene>
<keyword evidence="4 5" id="KW-0057">Aromatic amino acid biosynthesis</keyword>
<dbReference type="PANTHER" id="PTHR33563">
    <property type="match status" value="1"/>
</dbReference>
<dbReference type="Pfam" id="PF26558">
    <property type="entry name" value="DHQS_2nd"/>
    <property type="match status" value="1"/>
</dbReference>
<dbReference type="AlphaFoldDB" id="A0A8J7W5S0"/>
<evidence type="ECO:0000256" key="3">
    <source>
        <dbReference type="ARBA" id="ARBA00023027"/>
    </source>
</evidence>
<evidence type="ECO:0000259" key="6">
    <source>
        <dbReference type="Pfam" id="PF01959"/>
    </source>
</evidence>
<reference evidence="8" key="1">
    <citation type="submission" date="2014-12" db="EMBL/GenBank/DDBJ databases">
        <authorList>
            <person name="Huang H.-H."/>
            <person name="Chen S.-C."/>
            <person name="Lai M.-C."/>
        </authorList>
    </citation>
    <scope>NUCLEOTIDE SEQUENCE</scope>
    <source>
        <strain evidence="8">K1F9705b</strain>
    </source>
</reference>
<keyword evidence="9" id="KW-1185">Reference proteome</keyword>
<keyword evidence="1 5" id="KW-0028">Amino-acid biosynthesis</keyword>
<evidence type="ECO:0000256" key="5">
    <source>
        <dbReference type="HAMAP-Rule" id="MF_01244"/>
    </source>
</evidence>
<dbReference type="EMBL" id="JWHL01000001">
    <property type="protein sequence ID" value="MBR1368196.1"/>
    <property type="molecule type" value="Genomic_DNA"/>
</dbReference>
<evidence type="ECO:0000313" key="8">
    <source>
        <dbReference type="EMBL" id="MBR1368196.1"/>
    </source>
</evidence>
<evidence type="ECO:0000256" key="2">
    <source>
        <dbReference type="ARBA" id="ARBA00023002"/>
    </source>
</evidence>
<dbReference type="GO" id="GO:0009073">
    <property type="term" value="P:aromatic amino acid family biosynthetic process"/>
    <property type="evidence" value="ECO:0007669"/>
    <property type="project" value="UniProtKB-UniRule"/>
</dbReference>
<organism evidence="8 9">
    <name type="scientific">Methanocalculus chunghsingensis</name>
    <dbReference type="NCBI Taxonomy" id="156457"/>
    <lineage>
        <taxon>Archaea</taxon>
        <taxon>Methanobacteriati</taxon>
        <taxon>Methanobacteriota</taxon>
        <taxon>Stenosarchaea group</taxon>
        <taxon>Methanomicrobia</taxon>
        <taxon>Methanomicrobiales</taxon>
        <taxon>Methanocalculaceae</taxon>
        <taxon>Methanocalculus</taxon>
    </lineage>
</organism>
<feature type="domain" description="3-dehydroquinate synthase C-terminal" evidence="7">
    <location>
        <begin position="154"/>
        <end position="328"/>
    </location>
</feature>
<comment type="caution">
    <text evidence="8">The sequence shown here is derived from an EMBL/GenBank/DDBJ whole genome shotgun (WGS) entry which is preliminary data.</text>
</comment>
<dbReference type="NCBIfam" id="NF002627">
    <property type="entry name" value="PRK02290.1-5"/>
    <property type="match status" value="1"/>
</dbReference>
<dbReference type="PANTHER" id="PTHR33563:SF1">
    <property type="entry name" value="3-DEHYDROQUINATE SYNTHASE"/>
    <property type="match status" value="1"/>
</dbReference>
<dbReference type="HAMAP" id="MF_01244">
    <property type="entry name" value="Arch_DHQ_synthase"/>
    <property type="match status" value="1"/>
</dbReference>
<dbReference type="EC" id="1.4.1.24" evidence="5"/>
<evidence type="ECO:0000256" key="4">
    <source>
        <dbReference type="ARBA" id="ARBA00023141"/>
    </source>
</evidence>
<dbReference type="OrthoDB" id="10265at2157"/>
<evidence type="ECO:0000313" key="9">
    <source>
        <dbReference type="Proteomes" id="UP000730161"/>
    </source>
</evidence>
<protein>
    <recommendedName>
        <fullName evidence="5">3-dehydroquinate synthase</fullName>
        <shortName evidence="5">DHQ synthase</shortName>
        <ecNumber evidence="5">1.4.1.24</ecNumber>
    </recommendedName>
    <alternativeName>
        <fullName evidence="5">3-dehydroquinate synthase II</fullName>
    </alternativeName>
</protein>
<keyword evidence="3 5" id="KW-0520">NAD</keyword>
<keyword evidence="2 5" id="KW-0560">Oxidoreductase</keyword>
<name>A0A8J7W5S0_9EURY</name>
<dbReference type="GO" id="GO:0051287">
    <property type="term" value="F:NAD binding"/>
    <property type="evidence" value="ECO:0007669"/>
    <property type="project" value="UniProtKB-UniRule"/>
</dbReference>
<comment type="similarity">
    <text evidence="5">Belongs to the archaeal-type DHQ synthase family.</text>
</comment>
<dbReference type="InterPro" id="IPR002812">
    <property type="entry name" value="DHQS"/>
</dbReference>
<evidence type="ECO:0000259" key="7">
    <source>
        <dbReference type="Pfam" id="PF26558"/>
    </source>
</evidence>
<dbReference type="Proteomes" id="UP000730161">
    <property type="component" value="Unassembled WGS sequence"/>
</dbReference>
<dbReference type="Pfam" id="PF01959">
    <property type="entry name" value="DHQS"/>
    <property type="match status" value="1"/>
</dbReference>
<dbReference type="GO" id="GO:0102042">
    <property type="term" value="F:dehydroquinate synthase activity"/>
    <property type="evidence" value="ECO:0007669"/>
    <property type="project" value="UniProtKB-EC"/>
</dbReference>
<comment type="catalytic activity">
    <reaction evidence="5">
        <text>2-amino-2,3,7-trideoxy-D-lyxo-hept-6-ulosonate + NAD(+) + H2O = 3-dehydroquinate + NH4(+) + NADH + H(+)</text>
        <dbReference type="Rhea" id="RHEA:25956"/>
        <dbReference type="ChEBI" id="CHEBI:15377"/>
        <dbReference type="ChEBI" id="CHEBI:15378"/>
        <dbReference type="ChEBI" id="CHEBI:28938"/>
        <dbReference type="ChEBI" id="CHEBI:32364"/>
        <dbReference type="ChEBI" id="CHEBI:57540"/>
        <dbReference type="ChEBI" id="CHEBI:57945"/>
        <dbReference type="ChEBI" id="CHEBI:58859"/>
        <dbReference type="EC" id="1.4.1.24"/>
    </reaction>
</comment>
<dbReference type="InterPro" id="IPR056179">
    <property type="entry name" value="DHQS_C"/>
</dbReference>
<dbReference type="GO" id="GO:0008652">
    <property type="term" value="P:amino acid biosynthetic process"/>
    <property type="evidence" value="ECO:0007669"/>
    <property type="project" value="UniProtKB-KW"/>
</dbReference>
<accession>A0A8J7W5S0</accession>
<feature type="domain" description="3-dehydroquinate synthase N-terminal" evidence="6">
    <location>
        <begin position="1"/>
        <end position="141"/>
    </location>
</feature>
<dbReference type="RefSeq" id="WP_211529791.1">
    <property type="nucleotide sequence ID" value="NZ_JWHL01000001.1"/>
</dbReference>
<comment type="function">
    <text evidence="5">Catalyzes the oxidative deamination and cyclization of 2-amino-3,7-dideoxy-D-threo-hept-6-ulosonic acid (ADH) to yield 3-dehydroquinate (DHQ), which is fed into the canonical shikimic pathway of aromatic amino acid biosynthesis.</text>
</comment>
<sequence length="328" mass="34636">MKEFWVEIRPWKKEAALAAIEGGATALLLDTKEDAASLARIPIIAPDGDLLEGRDFRRVEITDKASEEKAAESARLGPVIVSTTDWTVIPLENLVAVSDRIIAGVEDEAEAELALGILEKGVGGLLLTSDDPDIIRRVAALIEGGAGTVPLVPLTITGITPVGVGDRVCIDTCSLFAEGEGMLVGNTSSALLLVAAETLENPYVSPRPFRVNAGAVHMYILAPDGRTRYLSEIGAGDDGTAVAEAGKTRTVAVGRVKIERRPLLLIEAEGEGQTASAIIQNAETVRLVGEDGVARSVVELKPGDRILGHLMKGGRHFGVAIDETILER</sequence>
<evidence type="ECO:0000256" key="1">
    <source>
        <dbReference type="ARBA" id="ARBA00022605"/>
    </source>
</evidence>
<dbReference type="GO" id="GO:0003856">
    <property type="term" value="F:3-dehydroquinate synthase activity"/>
    <property type="evidence" value="ECO:0007669"/>
    <property type="project" value="InterPro"/>
</dbReference>
<proteinExistence type="inferred from homology"/>